<dbReference type="GO" id="GO:0002055">
    <property type="term" value="F:adenine binding"/>
    <property type="evidence" value="ECO:0007669"/>
    <property type="project" value="TreeGrafter"/>
</dbReference>
<dbReference type="PANTHER" id="PTHR32315:SF3">
    <property type="entry name" value="ADENINE PHOSPHORIBOSYLTRANSFERASE"/>
    <property type="match status" value="1"/>
</dbReference>
<sequence>MTADYIKSVITTVADYPKPGIQFRDVTSLMQDSKAFGTCIDMLAEHYRHHQFDKIAGTEARGFIFGAPLAKALGCGFIPIRKFNKLPRPVLRQSYQLEYGEDVLEIHKDAVHSGEKILLLDDLLATGGTMLATIALVRQLGGLVEHAAFVVNLPDLGGADKLTEQGITCHALCEFEGD</sequence>
<evidence type="ECO:0000256" key="6">
    <source>
        <dbReference type="ARBA" id="ARBA00011738"/>
    </source>
</evidence>
<evidence type="ECO:0000256" key="1">
    <source>
        <dbReference type="ARBA" id="ARBA00000868"/>
    </source>
</evidence>
<dbReference type="NCBIfam" id="TIGR01090">
    <property type="entry name" value="apt"/>
    <property type="match status" value="1"/>
</dbReference>
<dbReference type="RefSeq" id="WP_206573028.1">
    <property type="nucleotide sequence ID" value="NZ_JAFKCV010000003.1"/>
</dbReference>
<evidence type="ECO:0000256" key="4">
    <source>
        <dbReference type="ARBA" id="ARBA00004659"/>
    </source>
</evidence>
<dbReference type="NCBIfam" id="NF002632">
    <property type="entry name" value="PRK02304.1-1"/>
    <property type="match status" value="1"/>
</dbReference>
<dbReference type="FunFam" id="3.40.50.2020:FF:000004">
    <property type="entry name" value="Adenine phosphoribosyltransferase"/>
    <property type="match status" value="1"/>
</dbReference>
<dbReference type="GO" id="GO:0006168">
    <property type="term" value="P:adenine salvage"/>
    <property type="evidence" value="ECO:0007669"/>
    <property type="project" value="InterPro"/>
</dbReference>
<organism evidence="14 15">
    <name type="scientific">Bowmanella dokdonensis</name>
    <dbReference type="NCBI Taxonomy" id="751969"/>
    <lineage>
        <taxon>Bacteria</taxon>
        <taxon>Pseudomonadati</taxon>
        <taxon>Pseudomonadota</taxon>
        <taxon>Gammaproteobacteria</taxon>
        <taxon>Alteromonadales</taxon>
        <taxon>Alteromonadaceae</taxon>
        <taxon>Bowmanella</taxon>
    </lineage>
</organism>
<dbReference type="Pfam" id="PF00156">
    <property type="entry name" value="Pribosyltran"/>
    <property type="match status" value="1"/>
</dbReference>
<evidence type="ECO:0000256" key="10">
    <source>
        <dbReference type="ARBA" id="ARBA00022679"/>
    </source>
</evidence>
<dbReference type="SUPFAM" id="SSF53271">
    <property type="entry name" value="PRTase-like"/>
    <property type="match status" value="1"/>
</dbReference>
<evidence type="ECO:0000313" key="14">
    <source>
        <dbReference type="EMBL" id="MBN7824915.1"/>
    </source>
</evidence>
<evidence type="ECO:0000256" key="2">
    <source>
        <dbReference type="ARBA" id="ARBA00003968"/>
    </source>
</evidence>
<dbReference type="InterPro" id="IPR005764">
    <property type="entry name" value="Ade_phspho_trans"/>
</dbReference>
<keyword evidence="11 12" id="KW-0660">Purine salvage</keyword>
<accession>A0A939DLR7</accession>
<evidence type="ECO:0000256" key="8">
    <source>
        <dbReference type="ARBA" id="ARBA00022490"/>
    </source>
</evidence>
<dbReference type="NCBIfam" id="NF002636">
    <property type="entry name" value="PRK02304.1-5"/>
    <property type="match status" value="1"/>
</dbReference>
<dbReference type="EC" id="2.4.2.7" evidence="7 12"/>
<keyword evidence="8 12" id="KW-0963">Cytoplasm</keyword>
<comment type="caution">
    <text evidence="14">The sequence shown here is derived from an EMBL/GenBank/DDBJ whole genome shotgun (WGS) entry which is preliminary data.</text>
</comment>
<dbReference type="GO" id="GO:0044209">
    <property type="term" value="P:AMP salvage"/>
    <property type="evidence" value="ECO:0007669"/>
    <property type="project" value="UniProtKB-UniRule"/>
</dbReference>
<reference evidence="14" key="1">
    <citation type="submission" date="2021-03" db="EMBL/GenBank/DDBJ databases">
        <title>novel species isolated from a fishpond in China.</title>
        <authorList>
            <person name="Lu H."/>
            <person name="Cai Z."/>
        </authorList>
    </citation>
    <scope>NUCLEOTIDE SEQUENCE</scope>
    <source>
        <strain evidence="14">JCM 30855</strain>
    </source>
</reference>
<evidence type="ECO:0000256" key="7">
    <source>
        <dbReference type="ARBA" id="ARBA00011893"/>
    </source>
</evidence>
<dbReference type="GO" id="GO:0003999">
    <property type="term" value="F:adenine phosphoribosyltransferase activity"/>
    <property type="evidence" value="ECO:0007669"/>
    <property type="project" value="UniProtKB-UniRule"/>
</dbReference>
<dbReference type="InterPro" id="IPR050054">
    <property type="entry name" value="UPRTase/APRTase"/>
</dbReference>
<evidence type="ECO:0000259" key="13">
    <source>
        <dbReference type="Pfam" id="PF00156"/>
    </source>
</evidence>
<dbReference type="InterPro" id="IPR000836">
    <property type="entry name" value="PRTase_dom"/>
</dbReference>
<dbReference type="PANTHER" id="PTHR32315">
    <property type="entry name" value="ADENINE PHOSPHORIBOSYLTRANSFERASE"/>
    <property type="match status" value="1"/>
</dbReference>
<evidence type="ECO:0000256" key="5">
    <source>
        <dbReference type="ARBA" id="ARBA00008391"/>
    </source>
</evidence>
<evidence type="ECO:0000256" key="11">
    <source>
        <dbReference type="ARBA" id="ARBA00022726"/>
    </source>
</evidence>
<proteinExistence type="inferred from homology"/>
<dbReference type="InterPro" id="IPR029057">
    <property type="entry name" value="PRTase-like"/>
</dbReference>
<dbReference type="GO" id="GO:0005737">
    <property type="term" value="C:cytoplasm"/>
    <property type="evidence" value="ECO:0007669"/>
    <property type="project" value="UniProtKB-SubCell"/>
</dbReference>
<dbReference type="Gene3D" id="3.40.50.2020">
    <property type="match status" value="1"/>
</dbReference>
<keyword evidence="10 12" id="KW-0808">Transferase</keyword>
<comment type="catalytic activity">
    <reaction evidence="1 12">
        <text>AMP + diphosphate = 5-phospho-alpha-D-ribose 1-diphosphate + adenine</text>
        <dbReference type="Rhea" id="RHEA:16609"/>
        <dbReference type="ChEBI" id="CHEBI:16708"/>
        <dbReference type="ChEBI" id="CHEBI:33019"/>
        <dbReference type="ChEBI" id="CHEBI:58017"/>
        <dbReference type="ChEBI" id="CHEBI:456215"/>
        <dbReference type="EC" id="2.4.2.7"/>
    </reaction>
</comment>
<comment type="similarity">
    <text evidence="5 12">Belongs to the purine/pyrimidine phosphoribosyltransferase family.</text>
</comment>
<protein>
    <recommendedName>
        <fullName evidence="7 12">Adenine phosphoribosyltransferase</fullName>
        <shortName evidence="12">APRT</shortName>
        <ecNumber evidence="7 12">2.4.2.7</ecNumber>
    </recommendedName>
</protein>
<name>A0A939DLR7_9ALTE</name>
<dbReference type="GO" id="GO:0016208">
    <property type="term" value="F:AMP binding"/>
    <property type="evidence" value="ECO:0007669"/>
    <property type="project" value="TreeGrafter"/>
</dbReference>
<evidence type="ECO:0000256" key="9">
    <source>
        <dbReference type="ARBA" id="ARBA00022676"/>
    </source>
</evidence>
<keyword evidence="15" id="KW-1185">Reference proteome</keyword>
<dbReference type="EMBL" id="JAFKCV010000003">
    <property type="protein sequence ID" value="MBN7824915.1"/>
    <property type="molecule type" value="Genomic_DNA"/>
</dbReference>
<gene>
    <name evidence="12 14" type="primary">apt</name>
    <name evidence="14" type="ORF">J0A66_06720</name>
</gene>
<evidence type="ECO:0000256" key="12">
    <source>
        <dbReference type="HAMAP-Rule" id="MF_00004"/>
    </source>
</evidence>
<dbReference type="AlphaFoldDB" id="A0A939DLR7"/>
<comment type="subunit">
    <text evidence="6 12">Homodimer.</text>
</comment>
<dbReference type="NCBIfam" id="NF002634">
    <property type="entry name" value="PRK02304.1-3"/>
    <property type="match status" value="1"/>
</dbReference>
<dbReference type="Proteomes" id="UP000664654">
    <property type="component" value="Unassembled WGS sequence"/>
</dbReference>
<comment type="function">
    <text evidence="2 12">Catalyzes a salvage reaction resulting in the formation of AMP, that is energically less costly than de novo synthesis.</text>
</comment>
<comment type="subcellular location">
    <subcellularLocation>
        <location evidence="3 12">Cytoplasm</location>
    </subcellularLocation>
</comment>
<dbReference type="CDD" id="cd06223">
    <property type="entry name" value="PRTases_typeI"/>
    <property type="match status" value="1"/>
</dbReference>
<keyword evidence="9 12" id="KW-0328">Glycosyltransferase</keyword>
<dbReference type="GO" id="GO:0006166">
    <property type="term" value="P:purine ribonucleoside salvage"/>
    <property type="evidence" value="ECO:0007669"/>
    <property type="project" value="UniProtKB-UniRule"/>
</dbReference>
<evidence type="ECO:0000313" key="15">
    <source>
        <dbReference type="Proteomes" id="UP000664654"/>
    </source>
</evidence>
<evidence type="ECO:0000256" key="3">
    <source>
        <dbReference type="ARBA" id="ARBA00004496"/>
    </source>
</evidence>
<feature type="domain" description="Phosphoribosyltransferase" evidence="13">
    <location>
        <begin position="34"/>
        <end position="144"/>
    </location>
</feature>
<dbReference type="HAMAP" id="MF_00004">
    <property type="entry name" value="Aden_phosphoribosyltr"/>
    <property type="match status" value="1"/>
</dbReference>
<comment type="pathway">
    <text evidence="4 12">Purine metabolism; AMP biosynthesis via salvage pathway; AMP from adenine: step 1/1.</text>
</comment>